<accession>A0AAN9G6B5</accession>
<dbReference type="SUPFAM" id="SSF49842">
    <property type="entry name" value="TNF-like"/>
    <property type="match status" value="1"/>
</dbReference>
<dbReference type="EMBL" id="JBAMIC010000018">
    <property type="protein sequence ID" value="KAK7095465.1"/>
    <property type="molecule type" value="Genomic_DNA"/>
</dbReference>
<comment type="caution">
    <text evidence="2">The sequence shown here is derived from an EMBL/GenBank/DDBJ whole genome shotgun (WGS) entry which is preliminary data.</text>
</comment>
<reference evidence="2 3" key="1">
    <citation type="submission" date="2024-02" db="EMBL/GenBank/DDBJ databases">
        <title>Chromosome-scale genome assembly of the rough periwinkle Littorina saxatilis.</title>
        <authorList>
            <person name="De Jode A."/>
            <person name="Faria R."/>
            <person name="Formenti G."/>
            <person name="Sims Y."/>
            <person name="Smith T.P."/>
            <person name="Tracey A."/>
            <person name="Wood J.M.D."/>
            <person name="Zagrodzka Z.B."/>
            <person name="Johannesson K."/>
            <person name="Butlin R.K."/>
            <person name="Leder E.H."/>
        </authorList>
    </citation>
    <scope>NUCLEOTIDE SEQUENCE [LARGE SCALE GENOMIC DNA]</scope>
    <source>
        <strain evidence="2">Snail1</strain>
        <tissue evidence="2">Muscle</tissue>
    </source>
</reference>
<dbReference type="Gene3D" id="2.60.120.40">
    <property type="match status" value="1"/>
</dbReference>
<evidence type="ECO:0000256" key="1">
    <source>
        <dbReference type="SAM" id="SignalP"/>
    </source>
</evidence>
<keyword evidence="3" id="KW-1185">Reference proteome</keyword>
<evidence type="ECO:0000313" key="3">
    <source>
        <dbReference type="Proteomes" id="UP001374579"/>
    </source>
</evidence>
<feature type="signal peptide" evidence="1">
    <location>
        <begin position="1"/>
        <end position="26"/>
    </location>
</feature>
<dbReference type="AlphaFoldDB" id="A0AAN9G6B5"/>
<name>A0AAN9G6B5_9CAEN</name>
<keyword evidence="1" id="KW-0732">Signal</keyword>
<dbReference type="InterPro" id="IPR008983">
    <property type="entry name" value="Tumour_necrosis_fac-like_dom"/>
</dbReference>
<gene>
    <name evidence="2" type="ORF">V1264_006864</name>
</gene>
<organism evidence="2 3">
    <name type="scientific">Littorina saxatilis</name>
    <dbReference type="NCBI Taxonomy" id="31220"/>
    <lineage>
        <taxon>Eukaryota</taxon>
        <taxon>Metazoa</taxon>
        <taxon>Spiralia</taxon>
        <taxon>Lophotrochozoa</taxon>
        <taxon>Mollusca</taxon>
        <taxon>Gastropoda</taxon>
        <taxon>Caenogastropoda</taxon>
        <taxon>Littorinimorpha</taxon>
        <taxon>Littorinoidea</taxon>
        <taxon>Littorinidae</taxon>
        <taxon>Littorina</taxon>
    </lineage>
</organism>
<dbReference type="Proteomes" id="UP001374579">
    <property type="component" value="Unassembled WGS sequence"/>
</dbReference>
<protein>
    <recommendedName>
        <fullName evidence="4">C1q domain-containing protein</fullName>
    </recommendedName>
</protein>
<proteinExistence type="predicted"/>
<evidence type="ECO:0000313" key="2">
    <source>
        <dbReference type="EMBL" id="KAK7095465.1"/>
    </source>
</evidence>
<evidence type="ECO:0008006" key="4">
    <source>
        <dbReference type="Google" id="ProtNLM"/>
    </source>
</evidence>
<sequence>MKTSPTLPLPTLLLLLFILGQFPVAGKRAQTQIWESGVYIITLVSDPEHDGQTIVRLLLNFKDTIFIAYVDDNVIGGLSVALPLKRGDYVGERPEGPRSKHSAISYSVAFVGSSTKYFTTVRSDGWLHSDKTVGFLSYITESGSWTNYPYRRIMYSVPRDGVYWIMARPDGSTGHWTTVNIMGLFNAYSGLGVPISASGAFYLTTKDKISMKVTTGQSHIDPATMMSWVYLENNTPEKLKGTYMAFTDTVPPMYAKDYGTDENVAFGGSRLLDRGNMYDQSSKVFSISISGTYILSLRGNPAIHKSLRLQVYCNNKLVFQSFAQRGVSSGQASVFTFERGDRLYIRARDYRHVGKHTMISIALLSKKDRQRLYQ</sequence>
<feature type="chain" id="PRO_5042968922" description="C1q domain-containing protein" evidence="1">
    <location>
        <begin position="27"/>
        <end position="374"/>
    </location>
</feature>